<evidence type="ECO:0000313" key="3">
    <source>
        <dbReference type="Proteomes" id="UP000299102"/>
    </source>
</evidence>
<feature type="region of interest" description="Disordered" evidence="1">
    <location>
        <begin position="180"/>
        <end position="265"/>
    </location>
</feature>
<accession>A0A4C1WZN7</accession>
<keyword evidence="3" id="KW-1185">Reference proteome</keyword>
<evidence type="ECO:0000313" key="2">
    <source>
        <dbReference type="EMBL" id="GBP56958.1"/>
    </source>
</evidence>
<dbReference type="Proteomes" id="UP000299102">
    <property type="component" value="Unassembled WGS sequence"/>
</dbReference>
<dbReference type="OrthoDB" id="410104at2759"/>
<dbReference type="EMBL" id="BGZK01000705">
    <property type="protein sequence ID" value="GBP56958.1"/>
    <property type="molecule type" value="Genomic_DNA"/>
</dbReference>
<comment type="caution">
    <text evidence="2">The sequence shown here is derived from an EMBL/GenBank/DDBJ whole genome shotgun (WGS) entry which is preliminary data.</text>
</comment>
<proteinExistence type="predicted"/>
<feature type="region of interest" description="Disordered" evidence="1">
    <location>
        <begin position="99"/>
        <end position="120"/>
    </location>
</feature>
<evidence type="ECO:0008006" key="4">
    <source>
        <dbReference type="Google" id="ProtNLM"/>
    </source>
</evidence>
<gene>
    <name evidence="2" type="ORF">EVAR_79094_1</name>
</gene>
<evidence type="ECO:0000256" key="1">
    <source>
        <dbReference type="SAM" id="MobiDB-lite"/>
    </source>
</evidence>
<feature type="compositionally biased region" description="Basic and acidic residues" evidence="1">
    <location>
        <begin position="192"/>
        <end position="209"/>
    </location>
</feature>
<protein>
    <recommendedName>
        <fullName evidence="4">Reverse transcriptase domain-containing protein</fullName>
    </recommendedName>
</protein>
<dbReference type="AlphaFoldDB" id="A0A4C1WZN7"/>
<reference evidence="2 3" key="1">
    <citation type="journal article" date="2019" name="Commun. Biol.">
        <title>The bagworm genome reveals a unique fibroin gene that provides high tensile strength.</title>
        <authorList>
            <person name="Kono N."/>
            <person name="Nakamura H."/>
            <person name="Ohtoshi R."/>
            <person name="Tomita M."/>
            <person name="Numata K."/>
            <person name="Arakawa K."/>
        </authorList>
    </citation>
    <scope>NUCLEOTIDE SEQUENCE [LARGE SCALE GENOMIC DNA]</scope>
</reference>
<feature type="compositionally biased region" description="Basic and acidic residues" evidence="1">
    <location>
        <begin position="248"/>
        <end position="261"/>
    </location>
</feature>
<organism evidence="2 3">
    <name type="scientific">Eumeta variegata</name>
    <name type="common">Bagworm moth</name>
    <name type="synonym">Eumeta japonica</name>
    <dbReference type="NCBI Taxonomy" id="151549"/>
    <lineage>
        <taxon>Eukaryota</taxon>
        <taxon>Metazoa</taxon>
        <taxon>Ecdysozoa</taxon>
        <taxon>Arthropoda</taxon>
        <taxon>Hexapoda</taxon>
        <taxon>Insecta</taxon>
        <taxon>Pterygota</taxon>
        <taxon>Neoptera</taxon>
        <taxon>Endopterygota</taxon>
        <taxon>Lepidoptera</taxon>
        <taxon>Glossata</taxon>
        <taxon>Ditrysia</taxon>
        <taxon>Tineoidea</taxon>
        <taxon>Psychidae</taxon>
        <taxon>Oiketicinae</taxon>
        <taxon>Eumeta</taxon>
    </lineage>
</organism>
<sequence length="313" mass="36085">MRIQSGVVSSKSWCIIEMSKDAYGQGLYDYEKKEVRQGNSRSPKLFAAVLEELFKKLEWDYLELNINRSRLNHLRFADDLSYWRKIQKFWNPRYKLQQTRAERRSNGPSPPPAPSPNSRTVPVKALSLWKFPGARLAVSRAGGRLGGGRLLAHFQNLRSTYCKLFSGVADLVISYPKSLKRRSHRDGNLLTRCDRPRTPSREMLRERGTFGRSAKRRRVQSAGRSQPRAPPKNPRGRRTRRSCLVTRPRQEARRPPRINDRTRRRLHGSSSDLAFVRALINHAPSLFKSALYVCGCGPPRWPERGEAFWITSC</sequence>
<name>A0A4C1WZN7_EUMVA</name>